<accession>E6SLG4</accession>
<feature type="region of interest" description="Disordered" evidence="1">
    <location>
        <begin position="66"/>
        <end position="146"/>
    </location>
</feature>
<feature type="compositionally biased region" description="Low complexity" evidence="1">
    <location>
        <begin position="109"/>
        <end position="124"/>
    </location>
</feature>
<dbReference type="EMBL" id="CP002344">
    <property type="protein sequence ID" value="ADU52406.1"/>
    <property type="molecule type" value="Genomic_DNA"/>
</dbReference>
<dbReference type="InterPro" id="IPR013108">
    <property type="entry name" value="Amidohydro_3"/>
</dbReference>
<dbReference type="Proteomes" id="UP000008915">
    <property type="component" value="Chromosome"/>
</dbReference>
<dbReference type="SUPFAM" id="SSF51338">
    <property type="entry name" value="Composite domain of metallo-dependent hydrolases"/>
    <property type="match status" value="1"/>
</dbReference>
<dbReference type="PANTHER" id="PTHR11647:SF1">
    <property type="entry name" value="COLLAPSIN RESPONSE MEDIATOR PROTEIN"/>
    <property type="match status" value="1"/>
</dbReference>
<protein>
    <submittedName>
        <fullName evidence="4">N-acyl-D-glutamate deacylase</fullName>
        <ecNumber evidence="4">3.5.1.82</ecNumber>
    </submittedName>
</protein>
<feature type="compositionally biased region" description="Gly residues" evidence="1">
    <location>
        <begin position="68"/>
        <end position="103"/>
    </location>
</feature>
<feature type="region of interest" description="Disordered" evidence="1">
    <location>
        <begin position="617"/>
        <end position="639"/>
    </location>
</feature>
<feature type="compositionally biased region" description="Pro residues" evidence="1">
    <location>
        <begin position="15"/>
        <end position="28"/>
    </location>
</feature>
<keyword evidence="2" id="KW-0472">Membrane</keyword>
<dbReference type="HOGENOM" id="CLU_016107_2_0_9"/>
<dbReference type="SUPFAM" id="SSF51556">
    <property type="entry name" value="Metallo-dependent hydrolases"/>
    <property type="match status" value="1"/>
</dbReference>
<organism evidence="4 5">
    <name type="scientific">Thermaerobacter marianensis (strain ATCC 700841 / DSM 12885 / JCM 10246 / 7p75a)</name>
    <dbReference type="NCBI Taxonomy" id="644966"/>
    <lineage>
        <taxon>Bacteria</taxon>
        <taxon>Bacillati</taxon>
        <taxon>Bacillota</taxon>
        <taxon>Clostridia</taxon>
        <taxon>Eubacteriales</taxon>
        <taxon>Clostridiales Family XVII. Incertae Sedis</taxon>
        <taxon>Thermaerobacter</taxon>
    </lineage>
</organism>
<keyword evidence="5" id="KW-1185">Reference proteome</keyword>
<dbReference type="eggNOG" id="COG3653">
    <property type="taxonomic scope" value="Bacteria"/>
</dbReference>
<sequence>MDSWPPSSSTAPQAPAEPVPAAPRPAGPGPRRQHPGRVLAVAAALVVLASLLGGTAYWAWAASRQGAAGAGGGPAAAGEPGGPRTGAPGAGSSGGDGEPGSGSGPAPSPGAAGASAGPAGARAGQETGNGDRAVPNVAPAPDPGGPPYDLLIRGGTVVDGTGRPAFRADVAVRGDRIAAVGRLEGARARRVIDATGRVVAPGFINAHSHTYEYVATAPDGDADLLQGMTTVIGGVDGRSPIPLGPFLDGLERRGAGTNHALFAGHGSIRAAVMGKADRRPTQDQLKAMARLLQQAMEDGALGLSTGLEYVPGRYARTDELVALARVVAPYGGIYSTHMRSEGDGIAAALEEALAIGRQAGVAVNVSHFKVVYHRNWPVQAAVIDRIMQARAEGLDVVADVYPYRSPDYASALPLAQAWDRHPPDDLIIRRSRVAGVEGRSLADLAAARGSDAREAARWLLRQDPATLATALVVGEENLGQLLRQPFAIISSDGGARSPAAARSDPRLHPRVYGAYPRVLARYVRETGVLTLEEAIHKMTGQPAAFFGLRDRGLVRVGMYADLVVFDPARVADRATWSEPAVPPEGIDLVVVNGQVAVEDGRRVPGVLAGRVLRGGRDALAGRAGPEPGTVPPGHTGPAR</sequence>
<evidence type="ECO:0000313" key="5">
    <source>
        <dbReference type="Proteomes" id="UP000008915"/>
    </source>
</evidence>
<dbReference type="InterPro" id="IPR011059">
    <property type="entry name" value="Metal-dep_hydrolase_composite"/>
</dbReference>
<dbReference type="GO" id="GO:0005829">
    <property type="term" value="C:cytosol"/>
    <property type="evidence" value="ECO:0007669"/>
    <property type="project" value="TreeGrafter"/>
</dbReference>
<dbReference type="Gene3D" id="3.20.20.140">
    <property type="entry name" value="Metal-dependent hydrolases"/>
    <property type="match status" value="1"/>
</dbReference>
<dbReference type="Pfam" id="PF07969">
    <property type="entry name" value="Amidohydro_3"/>
    <property type="match status" value="1"/>
</dbReference>
<name>E6SLG4_THEM7</name>
<dbReference type="KEGG" id="tmr:Tmar_2329"/>
<dbReference type="InterPro" id="IPR050378">
    <property type="entry name" value="Metallo-dep_Hydrolases_sf"/>
</dbReference>
<keyword evidence="2" id="KW-0812">Transmembrane</keyword>
<reference evidence="4 5" key="1">
    <citation type="journal article" date="2010" name="Stand. Genomic Sci.">
        <title>Complete genome sequence of Thermaerobacter marianensis type strain (7p75a).</title>
        <authorList>
            <person name="Han C."/>
            <person name="Gu W."/>
            <person name="Zhang X."/>
            <person name="Lapidus A."/>
            <person name="Nolan M."/>
            <person name="Copeland A."/>
            <person name="Lucas S."/>
            <person name="Del Rio T.G."/>
            <person name="Tice H."/>
            <person name="Cheng J.F."/>
            <person name="Tapia R."/>
            <person name="Goodwin L."/>
            <person name="Pitluck S."/>
            <person name="Pagani I."/>
            <person name="Ivanova N."/>
            <person name="Mavromatis K."/>
            <person name="Mikhailova N."/>
            <person name="Pati A."/>
            <person name="Chen A."/>
            <person name="Palaniappan K."/>
            <person name="Land M."/>
            <person name="Hauser L."/>
            <person name="Chang Y.J."/>
            <person name="Jeffries C.D."/>
            <person name="Schneider S."/>
            <person name="Rohde M."/>
            <person name="Goker M."/>
            <person name="Pukall R."/>
            <person name="Woyke T."/>
            <person name="Bristow J."/>
            <person name="Eisen J.A."/>
            <person name="Markowitz V."/>
            <person name="Hugenholtz P."/>
            <person name="Kyrpides N.C."/>
            <person name="Klenk H.P."/>
            <person name="Detter J.C."/>
        </authorList>
    </citation>
    <scope>NUCLEOTIDE SEQUENCE [LARGE SCALE GENOMIC DNA]</scope>
    <source>
        <strain evidence="5">ATCC 700841 / DSM 12885 / JCM 10246 / 7p75a</strain>
    </source>
</reference>
<dbReference type="CDD" id="cd01297">
    <property type="entry name" value="D-aminoacylase"/>
    <property type="match status" value="1"/>
</dbReference>
<dbReference type="Gene3D" id="2.30.40.10">
    <property type="entry name" value="Urease, subunit C, domain 1"/>
    <property type="match status" value="1"/>
</dbReference>
<gene>
    <name evidence="4" type="ordered locus">Tmar_2329</name>
</gene>
<feature type="transmembrane region" description="Helical" evidence="2">
    <location>
        <begin position="38"/>
        <end position="60"/>
    </location>
</feature>
<dbReference type="EC" id="3.5.1.82" evidence="4"/>
<dbReference type="GO" id="GO:0016812">
    <property type="term" value="F:hydrolase activity, acting on carbon-nitrogen (but not peptide) bonds, in cyclic amides"/>
    <property type="evidence" value="ECO:0007669"/>
    <property type="project" value="TreeGrafter"/>
</dbReference>
<keyword evidence="2" id="KW-1133">Transmembrane helix</keyword>
<evidence type="ECO:0000259" key="3">
    <source>
        <dbReference type="Pfam" id="PF07969"/>
    </source>
</evidence>
<dbReference type="RefSeq" id="WP_013496701.1">
    <property type="nucleotide sequence ID" value="NC_014831.1"/>
</dbReference>
<keyword evidence="4" id="KW-0378">Hydrolase</keyword>
<dbReference type="AlphaFoldDB" id="E6SLG4"/>
<dbReference type="GO" id="GO:0047421">
    <property type="term" value="F:N-acyl-D-glutamate deacylase activity"/>
    <property type="evidence" value="ECO:0007669"/>
    <property type="project" value="UniProtKB-EC"/>
</dbReference>
<evidence type="ECO:0000256" key="1">
    <source>
        <dbReference type="SAM" id="MobiDB-lite"/>
    </source>
</evidence>
<evidence type="ECO:0000256" key="2">
    <source>
        <dbReference type="SAM" id="Phobius"/>
    </source>
</evidence>
<evidence type="ECO:0000313" key="4">
    <source>
        <dbReference type="EMBL" id="ADU52406.1"/>
    </source>
</evidence>
<feature type="region of interest" description="Disordered" evidence="1">
    <location>
        <begin position="1"/>
        <end position="34"/>
    </location>
</feature>
<dbReference type="STRING" id="644966.Tmar_2329"/>
<feature type="domain" description="Amidohydrolase 3" evidence="3">
    <location>
        <begin position="190"/>
        <end position="596"/>
    </location>
</feature>
<dbReference type="InterPro" id="IPR032466">
    <property type="entry name" value="Metal_Hydrolase"/>
</dbReference>
<dbReference type="PANTHER" id="PTHR11647">
    <property type="entry name" value="HYDRANTOINASE/DIHYDROPYRIMIDINASE FAMILY MEMBER"/>
    <property type="match status" value="1"/>
</dbReference>
<proteinExistence type="predicted"/>
<feature type="compositionally biased region" description="Low complexity" evidence="1">
    <location>
        <begin position="1"/>
        <end position="14"/>
    </location>
</feature>
<reference evidence="5" key="2">
    <citation type="journal article" date="2010" name="Stand. Genomic Sci.">
        <title>Complete genome sequence of Thermaerobacter marianensis type strain (7p75aT).</title>
        <authorList>
            <person name="Han C."/>
            <person name="Gu W."/>
            <person name="Zhang X."/>
            <person name="Lapidus A."/>
            <person name="Nolan M."/>
            <person name="Copeland A."/>
            <person name="Lucas S."/>
            <person name="Glavina Del Rio T."/>
            <person name="Tice H."/>
            <person name="Cheng J."/>
            <person name="Tapia R."/>
            <person name="Goodwin L."/>
            <person name="Pitluck S."/>
            <person name="Pagani I."/>
            <person name="Ivanova N."/>
            <person name="Mavromatis K."/>
            <person name="Mikhailova N."/>
            <person name="Pati A."/>
            <person name="Chen A."/>
            <person name="Palaniappan K."/>
            <person name="Land M."/>
            <person name="Hauser L."/>
            <person name="Chang Y."/>
            <person name="Jeffries C."/>
            <person name="Schneider S."/>
            <person name="Rohde M."/>
            <person name="Goker M."/>
            <person name="Pukall R."/>
            <person name="Woyke T."/>
            <person name="Bristow J."/>
            <person name="Eisen J."/>
            <person name="Markowitz V."/>
            <person name="Hugenholtz P."/>
            <person name="Kyrpides N."/>
            <person name="Klenk H."/>
            <person name="Detter J."/>
        </authorList>
    </citation>
    <scope>NUCLEOTIDE SEQUENCE [LARGE SCALE GENOMIC DNA]</scope>
    <source>
        <strain evidence="5">ATCC 700841 / DSM 12885 / JCM 10246 / 7p75a</strain>
    </source>
</reference>